<protein>
    <submittedName>
        <fullName evidence="1">Uncharacterized protein</fullName>
    </submittedName>
</protein>
<comment type="caution">
    <text evidence="1">The sequence shown here is derived from an EMBL/GenBank/DDBJ whole genome shotgun (WGS) entry which is preliminary data.</text>
</comment>
<evidence type="ECO:0000313" key="1">
    <source>
        <dbReference type="EMBL" id="RGN91308.1"/>
    </source>
</evidence>
<name>A0A3E5ER83_BACUN</name>
<reference evidence="1 2" key="1">
    <citation type="submission" date="2018-08" db="EMBL/GenBank/DDBJ databases">
        <title>A genome reference for cultivated species of the human gut microbiota.</title>
        <authorList>
            <person name="Zou Y."/>
            <person name="Xue W."/>
            <person name="Luo G."/>
        </authorList>
    </citation>
    <scope>NUCLEOTIDE SEQUENCE [LARGE SCALE GENOMIC DNA]</scope>
    <source>
        <strain evidence="1 2">OM03-4</strain>
    </source>
</reference>
<evidence type="ECO:0000313" key="2">
    <source>
        <dbReference type="Proteomes" id="UP000260759"/>
    </source>
</evidence>
<organism evidence="1 2">
    <name type="scientific">Bacteroides uniformis</name>
    <dbReference type="NCBI Taxonomy" id="820"/>
    <lineage>
        <taxon>Bacteria</taxon>
        <taxon>Pseudomonadati</taxon>
        <taxon>Bacteroidota</taxon>
        <taxon>Bacteroidia</taxon>
        <taxon>Bacteroidales</taxon>
        <taxon>Bacteroidaceae</taxon>
        <taxon>Bacteroides</taxon>
    </lineage>
</organism>
<accession>A0A3E5ER83</accession>
<dbReference type="GeneID" id="93448892"/>
<sequence>MPEYNDRTQTFISKDDFFQMNRMDIIYTGYVEGLGYAFEEQIYIDESLYRQNGDNFFHSKSIQRIDYSPESYIRSLHLTEGQIKNAICFSNPDGTFSVNMGFNAFGKRIVKVSNLDDVKVLLNYNCVPATLTVKVLERISDNCKTEEYTIPLKDFNIHYGSQLTSDILQTFDMVNAFIGTPVAWLESKWNIENVSNRRFRRDLSNEISKSLRNNGYNIKSSTIRKSLGKFLNRAGRVGSVLSTLSTAANMFNNKNVKVSDVYTVVTGLCATIPGVGWAIGGVFFAADIVGLCFFDKTIGDMIDEELDGGVLWGNDYEVDPIQNIDPIQNKEELNFCTDFYNSFFVMPQDNTKVVSPFIYRK</sequence>
<dbReference type="RefSeq" id="WP_007832774.1">
    <property type="nucleotide sequence ID" value="NZ_BAABZM010000001.1"/>
</dbReference>
<dbReference type="EMBL" id="QSVA01000018">
    <property type="protein sequence ID" value="RGN91308.1"/>
    <property type="molecule type" value="Genomic_DNA"/>
</dbReference>
<dbReference type="AlphaFoldDB" id="A0A3E5ER83"/>
<dbReference type="Proteomes" id="UP000260759">
    <property type="component" value="Unassembled WGS sequence"/>
</dbReference>
<gene>
    <name evidence="1" type="ORF">DXB37_16545</name>
</gene>
<proteinExistence type="predicted"/>